<evidence type="ECO:0000313" key="4">
    <source>
        <dbReference type="EMBL" id="GGB00237.1"/>
    </source>
</evidence>
<dbReference type="EMBL" id="BMDY01000005">
    <property type="protein sequence ID" value="GGB00237.1"/>
    <property type="molecule type" value="Genomic_DNA"/>
</dbReference>
<gene>
    <name evidence="4" type="ORF">GCM10007414_11750</name>
</gene>
<dbReference type="InterPro" id="IPR000182">
    <property type="entry name" value="GNAT_dom"/>
</dbReference>
<dbReference type="RefSeq" id="WP_055732451.1">
    <property type="nucleotide sequence ID" value="NZ_BMDY01000005.1"/>
</dbReference>
<reference evidence="5" key="1">
    <citation type="journal article" date="2019" name="Int. J. Syst. Evol. Microbiol.">
        <title>The Global Catalogue of Microorganisms (GCM) 10K type strain sequencing project: providing services to taxonomists for standard genome sequencing and annotation.</title>
        <authorList>
            <consortium name="The Broad Institute Genomics Platform"/>
            <consortium name="The Broad Institute Genome Sequencing Center for Infectious Disease"/>
            <person name="Wu L."/>
            <person name="Ma J."/>
        </authorList>
    </citation>
    <scope>NUCLEOTIDE SEQUENCE [LARGE SCALE GENOMIC DNA]</scope>
    <source>
        <strain evidence="5">CGMCC 1.10131</strain>
    </source>
</reference>
<dbReference type="InterPro" id="IPR050832">
    <property type="entry name" value="Bact_Acetyltransf"/>
</dbReference>
<dbReference type="PANTHER" id="PTHR43877">
    <property type="entry name" value="AMINOALKYLPHOSPHONATE N-ACETYLTRANSFERASE-RELATED-RELATED"/>
    <property type="match status" value="1"/>
</dbReference>
<keyword evidence="5" id="KW-1185">Reference proteome</keyword>
<keyword evidence="1" id="KW-0808">Transferase</keyword>
<evidence type="ECO:0000256" key="2">
    <source>
        <dbReference type="ARBA" id="ARBA00023315"/>
    </source>
</evidence>
<dbReference type="InterPro" id="IPR016181">
    <property type="entry name" value="Acyl_CoA_acyltransferase"/>
</dbReference>
<dbReference type="CDD" id="cd04301">
    <property type="entry name" value="NAT_SF"/>
    <property type="match status" value="1"/>
</dbReference>
<dbReference type="Pfam" id="PF00583">
    <property type="entry name" value="Acetyltransf_1"/>
    <property type="match status" value="1"/>
</dbReference>
<dbReference type="SUPFAM" id="SSF55729">
    <property type="entry name" value="Acyl-CoA N-acyltransferases (Nat)"/>
    <property type="match status" value="1"/>
</dbReference>
<dbReference type="PROSITE" id="PS51186">
    <property type="entry name" value="GNAT"/>
    <property type="match status" value="1"/>
</dbReference>
<protein>
    <recommendedName>
        <fullName evidence="3">N-acetyltransferase domain-containing protein</fullName>
    </recommendedName>
</protein>
<feature type="domain" description="N-acetyltransferase" evidence="3">
    <location>
        <begin position="4"/>
        <end position="157"/>
    </location>
</feature>
<dbReference type="Proteomes" id="UP000651977">
    <property type="component" value="Unassembled WGS sequence"/>
</dbReference>
<proteinExistence type="predicted"/>
<accession>A0ABQ1I0M9</accession>
<evidence type="ECO:0000256" key="1">
    <source>
        <dbReference type="ARBA" id="ARBA00022679"/>
    </source>
</evidence>
<name>A0ABQ1I0M9_9ALTE</name>
<keyword evidence="2" id="KW-0012">Acyltransferase</keyword>
<organism evidence="4 5">
    <name type="scientific">Agarivorans gilvus</name>
    <dbReference type="NCBI Taxonomy" id="680279"/>
    <lineage>
        <taxon>Bacteria</taxon>
        <taxon>Pseudomonadati</taxon>
        <taxon>Pseudomonadota</taxon>
        <taxon>Gammaproteobacteria</taxon>
        <taxon>Alteromonadales</taxon>
        <taxon>Alteromonadaceae</taxon>
        <taxon>Agarivorans</taxon>
    </lineage>
</organism>
<sequence length="165" mass="18975">MTKVSIRLANAGDALAICRVQRLSWQHLHSDSLTVHMLEALPVAEHFLAWQQRLDSAAYQTWVVEQAELMGFICLQQQAQCQELSALYLLPEWIGQGFGKALLKHACEQTKAQHLYCWVMQDNQHAQGFYRHLGFDFTGEQQQLYFAGQAYSQKKAHLTLRQGHF</sequence>
<dbReference type="Gene3D" id="3.40.630.30">
    <property type="match status" value="1"/>
</dbReference>
<evidence type="ECO:0000259" key="3">
    <source>
        <dbReference type="PROSITE" id="PS51186"/>
    </source>
</evidence>
<comment type="caution">
    <text evidence="4">The sequence shown here is derived from an EMBL/GenBank/DDBJ whole genome shotgun (WGS) entry which is preliminary data.</text>
</comment>
<evidence type="ECO:0000313" key="5">
    <source>
        <dbReference type="Proteomes" id="UP000651977"/>
    </source>
</evidence>